<dbReference type="GO" id="GO:0003924">
    <property type="term" value="F:GTPase activity"/>
    <property type="evidence" value="ECO:0007669"/>
    <property type="project" value="InterPro"/>
</dbReference>
<dbReference type="Gene3D" id="3.40.50.300">
    <property type="entry name" value="P-loop containing nucleotide triphosphate hydrolases"/>
    <property type="match status" value="1"/>
</dbReference>
<dbReference type="InterPro" id="IPR024156">
    <property type="entry name" value="Small_GTPase_ARF"/>
</dbReference>
<proteinExistence type="predicted"/>
<dbReference type="GO" id="GO:0034067">
    <property type="term" value="P:protein localization to Golgi apparatus"/>
    <property type="evidence" value="ECO:0007669"/>
    <property type="project" value="TreeGrafter"/>
</dbReference>
<name>A0AAD5YNJ2_9APHY</name>
<dbReference type="GO" id="GO:0043001">
    <property type="term" value="P:Golgi to plasma membrane protein transport"/>
    <property type="evidence" value="ECO:0007669"/>
    <property type="project" value="TreeGrafter"/>
</dbReference>
<evidence type="ECO:0000256" key="2">
    <source>
        <dbReference type="ARBA" id="ARBA00023134"/>
    </source>
</evidence>
<keyword evidence="4" id="KW-0460">Magnesium</keyword>
<dbReference type="SMART" id="SM00178">
    <property type="entry name" value="SAR"/>
    <property type="match status" value="1"/>
</dbReference>
<evidence type="ECO:0000256" key="3">
    <source>
        <dbReference type="PIRSR" id="PIRSR606689-1"/>
    </source>
</evidence>
<dbReference type="InterPro" id="IPR027417">
    <property type="entry name" value="P-loop_NTPase"/>
</dbReference>
<dbReference type="SMART" id="SM00177">
    <property type="entry name" value="ARF"/>
    <property type="match status" value="1"/>
</dbReference>
<dbReference type="SUPFAM" id="SSF52540">
    <property type="entry name" value="P-loop containing nucleoside triphosphate hydrolases"/>
    <property type="match status" value="1"/>
</dbReference>
<dbReference type="PROSITE" id="PS51417">
    <property type="entry name" value="ARF"/>
    <property type="match status" value="1"/>
</dbReference>
<feature type="binding site" evidence="3">
    <location>
        <position position="368"/>
    </location>
    <ligand>
        <name>GTP</name>
        <dbReference type="ChEBI" id="CHEBI:37565"/>
    </ligand>
</feature>
<protein>
    <submittedName>
        <fullName evidence="5">Uncharacterized protein</fullName>
    </submittedName>
</protein>
<dbReference type="AlphaFoldDB" id="A0AAD5YNJ2"/>
<dbReference type="PANTHER" id="PTHR45909:SF1">
    <property type="entry name" value="ADP-RIBOSYLATION FACTOR-RELATED PROTEIN 1"/>
    <property type="match status" value="1"/>
</dbReference>
<dbReference type="EMBL" id="JANAWD010000015">
    <property type="protein sequence ID" value="KAJ3491254.1"/>
    <property type="molecule type" value="Genomic_DNA"/>
</dbReference>
<keyword evidence="1 3" id="KW-0547">Nucleotide-binding</keyword>
<gene>
    <name evidence="5" type="ORF">NLI96_g831</name>
</gene>
<dbReference type="NCBIfam" id="TIGR00231">
    <property type="entry name" value="small_GTP"/>
    <property type="match status" value="1"/>
</dbReference>
<comment type="caution">
    <text evidence="5">The sequence shown here is derived from an EMBL/GenBank/DDBJ whole genome shotgun (WGS) entry which is preliminary data.</text>
</comment>
<dbReference type="PRINTS" id="PR00328">
    <property type="entry name" value="SAR1GTPBP"/>
</dbReference>
<keyword evidence="4" id="KW-0479">Metal-binding</keyword>
<reference evidence="5" key="1">
    <citation type="submission" date="2022-07" db="EMBL/GenBank/DDBJ databases">
        <title>Genome Sequence of Physisporinus lineatus.</title>
        <authorList>
            <person name="Buettner E."/>
        </authorList>
    </citation>
    <scope>NUCLEOTIDE SEQUENCE</scope>
    <source>
        <strain evidence="5">VT162</strain>
    </source>
</reference>
<feature type="binding site" evidence="3">
    <location>
        <begin position="315"/>
        <end position="322"/>
    </location>
    <ligand>
        <name>GTP</name>
        <dbReference type="ChEBI" id="CHEBI:37565"/>
    </ligand>
</feature>
<dbReference type="GO" id="GO:0046872">
    <property type="term" value="F:metal ion binding"/>
    <property type="evidence" value="ECO:0007669"/>
    <property type="project" value="UniProtKB-KW"/>
</dbReference>
<dbReference type="PANTHER" id="PTHR45909">
    <property type="entry name" value="ADP-RIBOSYLATION FACTOR-RELATED PROTEIN 1"/>
    <property type="match status" value="1"/>
</dbReference>
<evidence type="ECO:0000313" key="5">
    <source>
        <dbReference type="EMBL" id="KAJ3491254.1"/>
    </source>
</evidence>
<dbReference type="InterPro" id="IPR005225">
    <property type="entry name" value="Small_GTP-bd"/>
</dbReference>
<dbReference type="GO" id="GO:0005794">
    <property type="term" value="C:Golgi apparatus"/>
    <property type="evidence" value="ECO:0007669"/>
    <property type="project" value="TreeGrafter"/>
</dbReference>
<feature type="binding site" evidence="3">
    <location>
        <begin position="424"/>
        <end position="427"/>
    </location>
    <ligand>
        <name>GTP</name>
        <dbReference type="ChEBI" id="CHEBI:37565"/>
    </ligand>
</feature>
<accession>A0AAD5YNJ2</accession>
<keyword evidence="2 3" id="KW-0342">GTP-binding</keyword>
<evidence type="ECO:0000313" key="6">
    <source>
        <dbReference type="Proteomes" id="UP001212997"/>
    </source>
</evidence>
<dbReference type="Pfam" id="PF00025">
    <property type="entry name" value="Arf"/>
    <property type="match status" value="1"/>
</dbReference>
<evidence type="ECO:0000256" key="1">
    <source>
        <dbReference type="ARBA" id="ARBA00022741"/>
    </source>
</evidence>
<organism evidence="5 6">
    <name type="scientific">Meripilus lineatus</name>
    <dbReference type="NCBI Taxonomy" id="2056292"/>
    <lineage>
        <taxon>Eukaryota</taxon>
        <taxon>Fungi</taxon>
        <taxon>Dikarya</taxon>
        <taxon>Basidiomycota</taxon>
        <taxon>Agaricomycotina</taxon>
        <taxon>Agaricomycetes</taxon>
        <taxon>Polyporales</taxon>
        <taxon>Meripilaceae</taxon>
        <taxon>Meripilus</taxon>
    </lineage>
</organism>
<sequence length="530" mass="60090">MASFRNLVEPDPFWDEHREWLEAQGYVLRRDYHPGWVKTWKSGDIIRWEGSGRDSTPVIRCPFVDAVSTSSGRAVMLKHVDKIANLFEVGISLFFSSGPRASDPRNHCVPIIEVLQLPDNEDVVVLVMPLLQRFSESNFGSLGDVLDFLSQLFEVGCLAQQHLAPVLIIHQDSSYTLAQVALGGDRTVPEFGMDPDCYDPFPTDIYYIGNLIQEDLLKNAHNLGFLRSLVNDMVHEDYRQRPTIDEVMERFVEIRGKVSSFTLRSRLGLGLPPSCSGGVVIAQASFCFASPMYHLLKGLHEYLTRKEEFSVIIIGLDGAGKTTLLEKIKTLYNDTPGLTPDKIAPTVGQNMGKISLPSTILQFWDLGGQRGIRSIWHRYYDDCHAVVFVIDAEDRERLSEGWEVFDSVLTAPQILGVPLLLLANKQDSPESLSVEEIRNDYEDWQRHKRDSARRNSTYGEESLNEHRRERIASLDVMGVSALEGCASIQFVRPVLHELTPDRFRTGVRAAVDWLFIRVQNSRRREENNQT</sequence>
<keyword evidence="6" id="KW-1185">Reference proteome</keyword>
<evidence type="ECO:0000256" key="4">
    <source>
        <dbReference type="PIRSR" id="PIRSR606689-2"/>
    </source>
</evidence>
<feature type="binding site" evidence="4">
    <location>
        <position position="346"/>
    </location>
    <ligand>
        <name>Mg(2+)</name>
        <dbReference type="ChEBI" id="CHEBI:18420"/>
    </ligand>
</feature>
<dbReference type="GO" id="GO:0005525">
    <property type="term" value="F:GTP binding"/>
    <property type="evidence" value="ECO:0007669"/>
    <property type="project" value="UniProtKB-KW"/>
</dbReference>
<dbReference type="GO" id="GO:0006886">
    <property type="term" value="P:intracellular protein transport"/>
    <property type="evidence" value="ECO:0007669"/>
    <property type="project" value="TreeGrafter"/>
</dbReference>
<dbReference type="InterPro" id="IPR006689">
    <property type="entry name" value="Small_GTPase_ARF/SAR"/>
</dbReference>
<dbReference type="Proteomes" id="UP001212997">
    <property type="component" value="Unassembled WGS sequence"/>
</dbReference>
<feature type="binding site" evidence="4">
    <location>
        <position position="322"/>
    </location>
    <ligand>
        <name>Mg(2+)</name>
        <dbReference type="ChEBI" id="CHEBI:18420"/>
    </ligand>
</feature>